<feature type="non-terminal residue" evidence="1">
    <location>
        <position position="65"/>
    </location>
</feature>
<accession>A0A8J4UKU7</accession>
<protein>
    <submittedName>
        <fullName evidence="1">Uncharacterized protein</fullName>
    </submittedName>
</protein>
<gene>
    <name evidence="1" type="ORF">DAT39_013283</name>
</gene>
<name>A0A8J4UKU7_CLAMG</name>
<comment type="caution">
    <text evidence="1">The sequence shown here is derived from an EMBL/GenBank/DDBJ whole genome shotgun (WGS) entry which is preliminary data.</text>
</comment>
<feature type="non-terminal residue" evidence="1">
    <location>
        <position position="1"/>
    </location>
</feature>
<proteinExistence type="predicted"/>
<keyword evidence="2" id="KW-1185">Reference proteome</keyword>
<dbReference type="EMBL" id="QNUK01000252">
    <property type="protein sequence ID" value="KAF5897005.1"/>
    <property type="molecule type" value="Genomic_DNA"/>
</dbReference>
<evidence type="ECO:0000313" key="1">
    <source>
        <dbReference type="EMBL" id="KAF5897005.1"/>
    </source>
</evidence>
<evidence type="ECO:0000313" key="2">
    <source>
        <dbReference type="Proteomes" id="UP000727407"/>
    </source>
</evidence>
<dbReference type="AlphaFoldDB" id="A0A8J4UKU7"/>
<reference evidence="1" key="1">
    <citation type="submission" date="2020-07" db="EMBL/GenBank/DDBJ databases">
        <title>Clarias magur genome sequencing, assembly and annotation.</title>
        <authorList>
            <person name="Kushwaha B."/>
            <person name="Kumar R."/>
            <person name="Das P."/>
            <person name="Joshi C.G."/>
            <person name="Kumar D."/>
            <person name="Nagpure N.S."/>
            <person name="Pandey M."/>
            <person name="Agarwal S."/>
            <person name="Srivastava S."/>
            <person name="Singh M."/>
            <person name="Sahoo L."/>
            <person name="Jayasankar P."/>
            <person name="Meher P.K."/>
            <person name="Koringa P.G."/>
            <person name="Iquebal M.A."/>
            <person name="Das S.P."/>
            <person name="Bit A."/>
            <person name="Patnaik S."/>
            <person name="Patel N."/>
            <person name="Shah T.M."/>
            <person name="Hinsu A."/>
            <person name="Jena J.K."/>
        </authorList>
    </citation>
    <scope>NUCLEOTIDE SEQUENCE</scope>
    <source>
        <strain evidence="1">CIFAMagur01</strain>
        <tissue evidence="1">Testis</tissue>
    </source>
</reference>
<organism evidence="1 2">
    <name type="scientific">Clarias magur</name>
    <name type="common">Asian catfish</name>
    <name type="synonym">Macropteronotus magur</name>
    <dbReference type="NCBI Taxonomy" id="1594786"/>
    <lineage>
        <taxon>Eukaryota</taxon>
        <taxon>Metazoa</taxon>
        <taxon>Chordata</taxon>
        <taxon>Craniata</taxon>
        <taxon>Vertebrata</taxon>
        <taxon>Euteleostomi</taxon>
        <taxon>Actinopterygii</taxon>
        <taxon>Neopterygii</taxon>
        <taxon>Teleostei</taxon>
        <taxon>Ostariophysi</taxon>
        <taxon>Siluriformes</taxon>
        <taxon>Clariidae</taxon>
        <taxon>Clarias</taxon>
    </lineage>
</organism>
<sequence>SARGCHGFMQRHTVMGNQLQSQYDVTENQFLKTLHFDEREVGQARCSGMLTHLFVSMLAVHSSED</sequence>
<dbReference type="Proteomes" id="UP000727407">
    <property type="component" value="Unassembled WGS sequence"/>
</dbReference>